<dbReference type="Pfam" id="PF05157">
    <property type="entry name" value="MshEN"/>
    <property type="match status" value="1"/>
</dbReference>
<dbReference type="SUPFAM" id="SSF160246">
    <property type="entry name" value="EspE N-terminal domain-like"/>
    <property type="match status" value="1"/>
</dbReference>
<dbReference type="InterPro" id="IPR037257">
    <property type="entry name" value="T2SS_E_N_sf"/>
</dbReference>
<dbReference type="EMBL" id="QFQP01000001">
    <property type="protein sequence ID" value="PZR18556.1"/>
    <property type="molecule type" value="Genomic_DNA"/>
</dbReference>
<organism evidence="2 3">
    <name type="scientific">Archangium gephyra</name>
    <dbReference type="NCBI Taxonomy" id="48"/>
    <lineage>
        <taxon>Bacteria</taxon>
        <taxon>Pseudomonadati</taxon>
        <taxon>Myxococcota</taxon>
        <taxon>Myxococcia</taxon>
        <taxon>Myxococcales</taxon>
        <taxon>Cystobacterineae</taxon>
        <taxon>Archangiaceae</taxon>
        <taxon>Archangium</taxon>
    </lineage>
</organism>
<dbReference type="GO" id="GO:0005886">
    <property type="term" value="C:plasma membrane"/>
    <property type="evidence" value="ECO:0007669"/>
    <property type="project" value="TreeGrafter"/>
</dbReference>
<dbReference type="AlphaFoldDB" id="A0A2W5U254"/>
<reference evidence="2 3" key="1">
    <citation type="submission" date="2017-08" db="EMBL/GenBank/DDBJ databases">
        <title>Infants hospitalized years apart are colonized by the same room-sourced microbial strains.</title>
        <authorList>
            <person name="Brooks B."/>
            <person name="Olm M.R."/>
            <person name="Firek B.A."/>
            <person name="Baker R."/>
            <person name="Thomas B.C."/>
            <person name="Morowitz M.J."/>
            <person name="Banfield J.F."/>
        </authorList>
    </citation>
    <scope>NUCLEOTIDE SEQUENCE [LARGE SCALE GENOMIC DNA]</scope>
    <source>
        <strain evidence="2">S2_003_000_R2_14</strain>
    </source>
</reference>
<protein>
    <submittedName>
        <fullName evidence="2">General secretion pathway protein GspE</fullName>
    </submittedName>
</protein>
<sequence>MSRKRIGELLLERKAITQEQLDAGLAAQKRTRQRLGVTLVQQGLISEVQLAQALALSLGFGTVDLAQVQVDWSAVHMLRDRFCETHELFPFAIDGKGTTHKRLLVAMSDPLNQPAIDEIEFTTGQKVAPYVSTHSQVRTAILRYYHKHSPADAAARARQIAAMPPRQIKPPPPPADDDDAPMVMGEEIISAMNVMPEAPAKKKDAVSKDLDFLFGGRDEEREGEQLERRFWALLRIMQRKGLLTRDEFLAELDNER</sequence>
<dbReference type="GO" id="GO:0016887">
    <property type="term" value="F:ATP hydrolysis activity"/>
    <property type="evidence" value="ECO:0007669"/>
    <property type="project" value="TreeGrafter"/>
</dbReference>
<dbReference type="Proteomes" id="UP000249061">
    <property type="component" value="Unassembled WGS sequence"/>
</dbReference>
<comment type="caution">
    <text evidence="2">The sequence shown here is derived from an EMBL/GenBank/DDBJ whole genome shotgun (WGS) entry which is preliminary data.</text>
</comment>
<evidence type="ECO:0000259" key="1">
    <source>
        <dbReference type="Pfam" id="PF05157"/>
    </source>
</evidence>
<name>A0A2W5U254_9BACT</name>
<dbReference type="Gene3D" id="3.30.300.160">
    <property type="entry name" value="Type II secretion system, protein E, N-terminal domain"/>
    <property type="match status" value="1"/>
</dbReference>
<dbReference type="PANTHER" id="PTHR30258:SF1">
    <property type="entry name" value="PROTEIN TRANSPORT PROTEIN HOFB HOMOLOG"/>
    <property type="match status" value="1"/>
</dbReference>
<dbReference type="PANTHER" id="PTHR30258">
    <property type="entry name" value="TYPE II SECRETION SYSTEM PROTEIN GSPE-RELATED"/>
    <property type="match status" value="1"/>
</dbReference>
<dbReference type="InterPro" id="IPR007831">
    <property type="entry name" value="T2SS_GspE_N"/>
</dbReference>
<gene>
    <name evidence="2" type="ORF">DI536_01365</name>
</gene>
<feature type="domain" description="Type II secretion system protein GspE N-terminal" evidence="1">
    <location>
        <begin position="60"/>
        <end position="147"/>
    </location>
</feature>
<evidence type="ECO:0000313" key="2">
    <source>
        <dbReference type="EMBL" id="PZR18556.1"/>
    </source>
</evidence>
<accession>A0A2W5U254</accession>
<proteinExistence type="predicted"/>
<evidence type="ECO:0000313" key="3">
    <source>
        <dbReference type="Proteomes" id="UP000249061"/>
    </source>
</evidence>